<evidence type="ECO:0000259" key="2">
    <source>
        <dbReference type="Pfam" id="PF00675"/>
    </source>
</evidence>
<dbReference type="InterPro" id="IPR007863">
    <property type="entry name" value="Peptidase_M16_C"/>
</dbReference>
<reference evidence="5" key="1">
    <citation type="submission" date="2016-10" db="EMBL/GenBank/DDBJ databases">
        <authorList>
            <person name="Varghese N."/>
            <person name="Submissions S."/>
        </authorList>
    </citation>
    <scope>NUCLEOTIDE SEQUENCE [LARGE SCALE GENOMIC DNA]</scope>
    <source>
        <strain evidence="5">DSM 24729</strain>
    </source>
</reference>
<keyword evidence="5" id="KW-1185">Reference proteome</keyword>
<name>A0A1G7H4R2_9FLAO</name>
<dbReference type="SUPFAM" id="SSF63411">
    <property type="entry name" value="LuxS/MPP-like metallohydrolase"/>
    <property type="match status" value="2"/>
</dbReference>
<dbReference type="EMBL" id="FNBD01000005">
    <property type="protein sequence ID" value="SDE95406.1"/>
    <property type="molecule type" value="Genomic_DNA"/>
</dbReference>
<dbReference type="Gene3D" id="2.50.20.20">
    <property type="match status" value="1"/>
</dbReference>
<dbReference type="PANTHER" id="PTHR11851">
    <property type="entry name" value="METALLOPROTEASE"/>
    <property type="match status" value="1"/>
</dbReference>
<evidence type="ECO:0000259" key="3">
    <source>
        <dbReference type="Pfam" id="PF05193"/>
    </source>
</evidence>
<dbReference type="InterPro" id="IPR011249">
    <property type="entry name" value="Metalloenz_LuxS/M16"/>
</dbReference>
<dbReference type="Pfam" id="PF00675">
    <property type="entry name" value="Peptidase_M16"/>
    <property type="match status" value="1"/>
</dbReference>
<dbReference type="Gene3D" id="3.30.830.10">
    <property type="entry name" value="Metalloenzyme, LuxS/M16 peptidase-like"/>
    <property type="match status" value="2"/>
</dbReference>
<protein>
    <submittedName>
        <fullName evidence="4">Predicted Zn-dependent peptidase</fullName>
    </submittedName>
</protein>
<dbReference type="GO" id="GO:0046872">
    <property type="term" value="F:metal ion binding"/>
    <property type="evidence" value="ECO:0007669"/>
    <property type="project" value="InterPro"/>
</dbReference>
<dbReference type="Proteomes" id="UP000182114">
    <property type="component" value="Unassembled WGS sequence"/>
</dbReference>
<dbReference type="AlphaFoldDB" id="A0A1G7H4R2"/>
<evidence type="ECO:0000256" key="1">
    <source>
        <dbReference type="SAM" id="SignalP"/>
    </source>
</evidence>
<dbReference type="RefSeq" id="WP_074538366.1">
    <property type="nucleotide sequence ID" value="NZ_FNBD01000005.1"/>
</dbReference>
<feature type="domain" description="Peptidase M16 N-terminal" evidence="2">
    <location>
        <begin position="51"/>
        <end position="179"/>
    </location>
</feature>
<dbReference type="eggNOG" id="COG0612">
    <property type="taxonomic scope" value="Bacteria"/>
</dbReference>
<sequence length="692" mass="76004">MKNIYITLVFALFAMASNAQIDRSVMPKAGPAPEINLKEPQRFELKNGLKVLVVENHKLPRVSIQLRIDNPPVAEGDKAGVSAFVSSLLGNGSKTISKDDFNQEVDFLGASINFGSQSAFASSLSKYFPRIIELMADAAIHPNFTQEEFDKEKEKILTGIKSEENDVASIANKAQTALAYGKNHPYGEFSTAESINNINLTDVQKFYSNYFVPANAYLIIIGDVNVKEVEKLVKKNFTAWTKATPPSFQFSKPSDVQYTQINFVDVPNAVQSEIAVESLVDLKMSDPDYFPALITNQILGGGGEGRLFLNLREDKGYTYGSYSSLGNDKYAPARFRATAQVRNAVTDSSIVEILKEIDKIKTQPVTEKDLANTKAKYIGRFIMALERPETIAGYALNIETEGLPKDYYKTYLERINAVTVADVQKAANKYFTTANARIVVAGKGSEVLENLEKVTFNGKTIPVKYYDKKINSTEKPDYNAALPQGVSAQTVIDNYFEAIGGKDKVNAITSLILVYEGSAMGSKIKTEEKRTADKYAMTMYMNDAPMQGVIAKGDELYMKQGGNKMPLPENMVADMKNALGIFPEQTFMATGKAKLVGIEDVNGVKAYKIDVPGEVVSASYFYAVETGLKVKEVSTTSMNGQTQAQESELSDYQEIEGIKFPGTKSASLGPQKMESKLISATVNKGITDADFE</sequence>
<evidence type="ECO:0000313" key="4">
    <source>
        <dbReference type="EMBL" id="SDE95406.1"/>
    </source>
</evidence>
<feature type="domain" description="Peptidase M16 C-terminal" evidence="3">
    <location>
        <begin position="197"/>
        <end position="376"/>
    </location>
</feature>
<organism evidence="4 5">
    <name type="scientific">Cellulophaga baltica</name>
    <dbReference type="NCBI Taxonomy" id="76594"/>
    <lineage>
        <taxon>Bacteria</taxon>
        <taxon>Pseudomonadati</taxon>
        <taxon>Bacteroidota</taxon>
        <taxon>Flavobacteriia</taxon>
        <taxon>Flavobacteriales</taxon>
        <taxon>Flavobacteriaceae</taxon>
        <taxon>Cellulophaga</taxon>
    </lineage>
</organism>
<dbReference type="Pfam" id="PF05193">
    <property type="entry name" value="Peptidase_M16_C"/>
    <property type="match status" value="1"/>
</dbReference>
<feature type="chain" id="PRO_5010303318" evidence="1">
    <location>
        <begin position="22"/>
        <end position="692"/>
    </location>
</feature>
<proteinExistence type="predicted"/>
<dbReference type="InterPro" id="IPR011765">
    <property type="entry name" value="Pept_M16_N"/>
</dbReference>
<gene>
    <name evidence="4" type="ORF">SAMN04487992_105275</name>
</gene>
<feature type="signal peptide" evidence="1">
    <location>
        <begin position="1"/>
        <end position="21"/>
    </location>
</feature>
<keyword evidence="1" id="KW-0732">Signal</keyword>
<evidence type="ECO:0000313" key="5">
    <source>
        <dbReference type="Proteomes" id="UP000182114"/>
    </source>
</evidence>
<accession>A0A1G7H4R2</accession>
<dbReference type="InterPro" id="IPR050361">
    <property type="entry name" value="MPP/UQCRC_Complex"/>
</dbReference>